<comment type="caution">
    <text evidence="1">The sequence shown here is derived from an EMBL/GenBank/DDBJ whole genome shotgun (WGS) entry which is preliminary data.</text>
</comment>
<evidence type="ECO:0000313" key="1">
    <source>
        <dbReference type="EMBL" id="KAJ8304186.1"/>
    </source>
</evidence>
<organism evidence="1 2">
    <name type="scientific">Tegillarca granosa</name>
    <name type="common">Malaysian cockle</name>
    <name type="synonym">Anadara granosa</name>
    <dbReference type="NCBI Taxonomy" id="220873"/>
    <lineage>
        <taxon>Eukaryota</taxon>
        <taxon>Metazoa</taxon>
        <taxon>Spiralia</taxon>
        <taxon>Lophotrochozoa</taxon>
        <taxon>Mollusca</taxon>
        <taxon>Bivalvia</taxon>
        <taxon>Autobranchia</taxon>
        <taxon>Pteriomorphia</taxon>
        <taxon>Arcoida</taxon>
        <taxon>Arcoidea</taxon>
        <taxon>Arcidae</taxon>
        <taxon>Tegillarca</taxon>
    </lineage>
</organism>
<dbReference type="EMBL" id="JARBDR010000903">
    <property type="protein sequence ID" value="KAJ8304186.1"/>
    <property type="molecule type" value="Genomic_DNA"/>
</dbReference>
<keyword evidence="2" id="KW-1185">Reference proteome</keyword>
<dbReference type="Proteomes" id="UP001217089">
    <property type="component" value="Unassembled WGS sequence"/>
</dbReference>
<feature type="non-terminal residue" evidence="1">
    <location>
        <position position="135"/>
    </location>
</feature>
<reference evidence="1 2" key="1">
    <citation type="submission" date="2022-12" db="EMBL/GenBank/DDBJ databases">
        <title>Chromosome-level genome of Tegillarca granosa.</title>
        <authorList>
            <person name="Kim J."/>
        </authorList>
    </citation>
    <scope>NUCLEOTIDE SEQUENCE [LARGE SCALE GENOMIC DNA]</scope>
    <source>
        <strain evidence="1">Teg-2019</strain>
        <tissue evidence="1">Adductor muscle</tissue>
    </source>
</reference>
<evidence type="ECO:0000313" key="2">
    <source>
        <dbReference type="Proteomes" id="UP001217089"/>
    </source>
</evidence>
<name>A0ABQ9EID6_TEGGR</name>
<sequence>MLKYFGFENQLRGPPELCCSNCNIGLSKNEDNIIYNLLLEVLVKILCLAVYATCSWFCFDSFSTLKLNILNTTGSVPHYLRDSEYIVSFLSHRTLPFGLHNSVICDSKFGWIHEFLEKLSGIKVVDRGTGDELSW</sequence>
<gene>
    <name evidence="1" type="ORF">KUTeg_017769</name>
</gene>
<proteinExistence type="predicted"/>
<protein>
    <submittedName>
        <fullName evidence="1">Uncharacterized protein</fullName>
    </submittedName>
</protein>
<accession>A0ABQ9EID6</accession>